<keyword evidence="1" id="KW-1133">Transmembrane helix</keyword>
<gene>
    <name evidence="2" type="ORF">HID58_079357</name>
</gene>
<keyword evidence="3" id="KW-1185">Reference proteome</keyword>
<dbReference type="EMBL" id="JAGKQM010000018">
    <property type="protein sequence ID" value="KAH0862146.1"/>
    <property type="molecule type" value="Genomic_DNA"/>
</dbReference>
<evidence type="ECO:0000313" key="3">
    <source>
        <dbReference type="Proteomes" id="UP000824890"/>
    </source>
</evidence>
<organism evidence="2 3">
    <name type="scientific">Brassica napus</name>
    <name type="common">Rape</name>
    <dbReference type="NCBI Taxonomy" id="3708"/>
    <lineage>
        <taxon>Eukaryota</taxon>
        <taxon>Viridiplantae</taxon>
        <taxon>Streptophyta</taxon>
        <taxon>Embryophyta</taxon>
        <taxon>Tracheophyta</taxon>
        <taxon>Spermatophyta</taxon>
        <taxon>Magnoliopsida</taxon>
        <taxon>eudicotyledons</taxon>
        <taxon>Gunneridae</taxon>
        <taxon>Pentapetalae</taxon>
        <taxon>rosids</taxon>
        <taxon>malvids</taxon>
        <taxon>Brassicales</taxon>
        <taxon>Brassicaceae</taxon>
        <taxon>Brassiceae</taxon>
        <taxon>Brassica</taxon>
    </lineage>
</organism>
<name>A0ABQ7Y1X7_BRANA</name>
<comment type="caution">
    <text evidence="2">The sequence shown here is derived from an EMBL/GenBank/DDBJ whole genome shotgun (WGS) entry which is preliminary data.</text>
</comment>
<protein>
    <submittedName>
        <fullName evidence="2">Uncharacterized protein</fullName>
    </submittedName>
</protein>
<accession>A0ABQ7Y1X7</accession>
<keyword evidence="1" id="KW-0472">Membrane</keyword>
<reference evidence="2 3" key="1">
    <citation type="submission" date="2021-05" db="EMBL/GenBank/DDBJ databases">
        <title>Genome Assembly of Synthetic Allotetraploid Brassica napus Reveals Homoeologous Exchanges between Subgenomes.</title>
        <authorList>
            <person name="Davis J.T."/>
        </authorList>
    </citation>
    <scope>NUCLEOTIDE SEQUENCE [LARGE SCALE GENOMIC DNA]</scope>
    <source>
        <strain evidence="3">cv. Da-Ae</strain>
        <tissue evidence="2">Seedling</tissue>
    </source>
</reference>
<keyword evidence="1" id="KW-0812">Transmembrane</keyword>
<evidence type="ECO:0000313" key="2">
    <source>
        <dbReference type="EMBL" id="KAH0862146.1"/>
    </source>
</evidence>
<feature type="transmembrane region" description="Helical" evidence="1">
    <location>
        <begin position="12"/>
        <end position="35"/>
    </location>
</feature>
<dbReference type="Proteomes" id="UP000824890">
    <property type="component" value="Unassembled WGS sequence"/>
</dbReference>
<sequence length="181" mass="20085">MVLLFSKTLLQYIVRVYVFKSIWGLFLISISAFSIKLGRGSFPTRATIGQGATNFVKKTPQADHVDARGASYTDLKGQIHMNTVEEVESIVVLQHFSNTDGDENKVESIVVKPHKRCLFGLGTTQMENNYHIDPPGRRSYSSISFREGLTALCEARGVASTDATTTLLHPHLLAPMSRESR</sequence>
<proteinExistence type="predicted"/>
<evidence type="ECO:0000256" key="1">
    <source>
        <dbReference type="SAM" id="Phobius"/>
    </source>
</evidence>